<dbReference type="WBParaSite" id="nRc.2.0.1.t13198-RA">
    <property type="protein sequence ID" value="nRc.2.0.1.t13198-RA"/>
    <property type="gene ID" value="nRc.2.0.1.g13198"/>
</dbReference>
<accession>A0A915IH62</accession>
<dbReference type="AlphaFoldDB" id="A0A915IH62"/>
<dbReference type="Gene3D" id="2.60.40.10">
    <property type="entry name" value="Immunoglobulins"/>
    <property type="match status" value="1"/>
</dbReference>
<organism evidence="2 3">
    <name type="scientific">Romanomermis culicivorax</name>
    <name type="common">Nematode worm</name>
    <dbReference type="NCBI Taxonomy" id="13658"/>
    <lineage>
        <taxon>Eukaryota</taxon>
        <taxon>Metazoa</taxon>
        <taxon>Ecdysozoa</taxon>
        <taxon>Nematoda</taxon>
        <taxon>Enoplea</taxon>
        <taxon>Dorylaimia</taxon>
        <taxon>Mermithida</taxon>
        <taxon>Mermithoidea</taxon>
        <taxon>Mermithidae</taxon>
        <taxon>Romanomermis</taxon>
    </lineage>
</organism>
<protein>
    <submittedName>
        <fullName evidence="3">Uncharacterized protein</fullName>
    </submittedName>
</protein>
<proteinExistence type="predicted"/>
<evidence type="ECO:0000313" key="2">
    <source>
        <dbReference type="Proteomes" id="UP000887565"/>
    </source>
</evidence>
<reference evidence="3" key="1">
    <citation type="submission" date="2022-11" db="UniProtKB">
        <authorList>
            <consortium name="WormBaseParasite"/>
        </authorList>
    </citation>
    <scope>IDENTIFICATION</scope>
</reference>
<name>A0A915IH62_ROMCU</name>
<dbReference type="SUPFAM" id="SSF49265">
    <property type="entry name" value="Fibronectin type III"/>
    <property type="match status" value="1"/>
</dbReference>
<sequence length="159" mass="17634">MDGKRAFAKRGRGSIYPYHTPDAQKIPRRDWYGPNLRYVIDYKPVEPDSFTGEDQPAVRITVDDPFVDTKVIKDVPTYKEYKAAVYAENDVGMAVVGPEWSTGRSGETAPSAAPKNFELESKDGPSAATFRWDAIDATTVNGELKGYKTSQNSIFGFKA</sequence>
<evidence type="ECO:0000313" key="3">
    <source>
        <dbReference type="WBParaSite" id="nRc.2.0.1.t13198-RA"/>
    </source>
</evidence>
<evidence type="ECO:0000256" key="1">
    <source>
        <dbReference type="SAM" id="MobiDB-lite"/>
    </source>
</evidence>
<dbReference type="InterPro" id="IPR036116">
    <property type="entry name" value="FN3_sf"/>
</dbReference>
<dbReference type="InterPro" id="IPR013783">
    <property type="entry name" value="Ig-like_fold"/>
</dbReference>
<dbReference type="Proteomes" id="UP000887565">
    <property type="component" value="Unplaced"/>
</dbReference>
<feature type="region of interest" description="Disordered" evidence="1">
    <location>
        <begin position="100"/>
        <end position="119"/>
    </location>
</feature>
<keyword evidence="2" id="KW-1185">Reference proteome</keyword>